<dbReference type="SUPFAM" id="SSF47459">
    <property type="entry name" value="HLH, helix-loop-helix DNA-binding domain"/>
    <property type="match status" value="1"/>
</dbReference>
<dbReference type="PROSITE" id="PS50888">
    <property type="entry name" value="BHLH"/>
    <property type="match status" value="1"/>
</dbReference>
<name>A0A6F9DJD8_9ASCI</name>
<feature type="compositionally biased region" description="Polar residues" evidence="1">
    <location>
        <begin position="191"/>
        <end position="203"/>
    </location>
</feature>
<dbReference type="AlphaFoldDB" id="A0A6F9DJD8"/>
<dbReference type="InterPro" id="IPR036638">
    <property type="entry name" value="HLH_DNA-bd_sf"/>
</dbReference>
<feature type="region of interest" description="Disordered" evidence="1">
    <location>
        <begin position="286"/>
        <end position="311"/>
    </location>
</feature>
<evidence type="ECO:0000259" key="2">
    <source>
        <dbReference type="PROSITE" id="PS50888"/>
    </source>
</evidence>
<feature type="compositionally biased region" description="Polar residues" evidence="1">
    <location>
        <begin position="288"/>
        <end position="301"/>
    </location>
</feature>
<dbReference type="Gene3D" id="4.10.280.10">
    <property type="entry name" value="Helix-loop-helix DNA-binding domain"/>
    <property type="match status" value="1"/>
</dbReference>
<protein>
    <submittedName>
        <fullName evidence="3">Uncharacterized protein LOC100186742</fullName>
    </submittedName>
</protein>
<reference evidence="3" key="1">
    <citation type="submission" date="2020-04" db="EMBL/GenBank/DDBJ databases">
        <authorList>
            <person name="Neveu A P."/>
        </authorList>
    </citation>
    <scope>NUCLEOTIDE SEQUENCE</scope>
    <source>
        <tissue evidence="3">Whole embryo</tissue>
    </source>
</reference>
<organism evidence="3">
    <name type="scientific">Phallusia mammillata</name>
    <dbReference type="NCBI Taxonomy" id="59560"/>
    <lineage>
        <taxon>Eukaryota</taxon>
        <taxon>Metazoa</taxon>
        <taxon>Chordata</taxon>
        <taxon>Tunicata</taxon>
        <taxon>Ascidiacea</taxon>
        <taxon>Phlebobranchia</taxon>
        <taxon>Ascidiidae</taxon>
        <taxon>Phallusia</taxon>
    </lineage>
</organism>
<evidence type="ECO:0000313" key="3">
    <source>
        <dbReference type="EMBL" id="CAB3263025.1"/>
    </source>
</evidence>
<proteinExistence type="evidence at transcript level"/>
<dbReference type="InterPro" id="IPR011598">
    <property type="entry name" value="bHLH_dom"/>
</dbReference>
<sequence>MEKIRSFLDFFDKTCRKRINNSLEQLRKLLPYSVNMKKDMASLLEQTVEYINIMHTVLNEDKPACLNKVYLSYRQKTEQIETFRKNFKKTAAKKAKGEPGCSWGPPFGHNQQIDMNPFTKHPCMPSSYYDSHCIGNPMWQQHKMPDSFLMNQPTYSGQTNNHFLTVAPPTSSIHSRSLYYPPPTKQFECGSDTSQAQDANQSIDAAKSASQSSSKLGSWQVVTGTSQTPQHALTMKSNLSSPHDGTINKSVIFHNDNGEWQHPMLNQSPAKLSTENVMGKPQTEFYDENNNTTVPGASTKSVENKSLSEKASNSSVDITKAITSPLQMHCDITDGNMKCDSPQNKVSPPEMYFATSDATNISTLYGGFAWNALPPLSLNPNYLTANSQAHLIPNTEVNQHATSRMVRFLVVITISNVN</sequence>
<gene>
    <name evidence="3" type="primary">LOC100186742</name>
</gene>
<evidence type="ECO:0000256" key="1">
    <source>
        <dbReference type="SAM" id="MobiDB-lite"/>
    </source>
</evidence>
<feature type="region of interest" description="Disordered" evidence="1">
    <location>
        <begin position="184"/>
        <end position="219"/>
    </location>
</feature>
<feature type="domain" description="BHLH" evidence="2">
    <location>
        <begin position="3"/>
        <end position="54"/>
    </location>
</feature>
<feature type="compositionally biased region" description="Low complexity" evidence="1">
    <location>
        <begin position="205"/>
        <end position="215"/>
    </location>
</feature>
<accession>A0A6F9DJD8</accession>
<dbReference type="EMBL" id="LR787163">
    <property type="protein sequence ID" value="CAB3263025.1"/>
    <property type="molecule type" value="mRNA"/>
</dbReference>
<dbReference type="GO" id="GO:0046983">
    <property type="term" value="F:protein dimerization activity"/>
    <property type="evidence" value="ECO:0007669"/>
    <property type="project" value="InterPro"/>
</dbReference>
<dbReference type="Pfam" id="PF00010">
    <property type="entry name" value="HLH"/>
    <property type="match status" value="1"/>
</dbReference>